<proteinExistence type="predicted"/>
<dbReference type="InterPro" id="IPR006073">
    <property type="entry name" value="GTP-bd"/>
</dbReference>
<dbReference type="NCBIfam" id="TIGR00231">
    <property type="entry name" value="small_GTP"/>
    <property type="match status" value="1"/>
</dbReference>
<name>A0A926VIA0_9CYAN</name>
<comment type="caution">
    <text evidence="4">The sequence shown here is derived from an EMBL/GenBank/DDBJ whole genome shotgun (WGS) entry which is preliminary data.</text>
</comment>
<dbReference type="GO" id="GO:0005525">
    <property type="term" value="F:GTP binding"/>
    <property type="evidence" value="ECO:0007669"/>
    <property type="project" value="UniProtKB-KW"/>
</dbReference>
<feature type="domain" description="FeoB-type G" evidence="3">
    <location>
        <begin position="37"/>
        <end position="199"/>
    </location>
</feature>
<keyword evidence="5" id="KW-1185">Reference proteome</keyword>
<gene>
    <name evidence="4" type="ORF">H6G03_25570</name>
</gene>
<accession>A0A926VIA0</accession>
<reference evidence="4" key="2">
    <citation type="submission" date="2020-08" db="EMBL/GenBank/DDBJ databases">
        <authorList>
            <person name="Chen M."/>
            <person name="Teng W."/>
            <person name="Zhao L."/>
            <person name="Hu C."/>
            <person name="Zhou Y."/>
            <person name="Han B."/>
            <person name="Song L."/>
            <person name="Shu W."/>
        </authorList>
    </citation>
    <scope>NUCLEOTIDE SEQUENCE</scope>
    <source>
        <strain evidence="4">FACHB-1375</strain>
    </source>
</reference>
<dbReference type="PANTHER" id="PTHR43185:SF1">
    <property type="entry name" value="FE(2+) TRANSPORTER FEOB"/>
    <property type="match status" value="1"/>
</dbReference>
<evidence type="ECO:0000256" key="2">
    <source>
        <dbReference type="ARBA" id="ARBA00023134"/>
    </source>
</evidence>
<dbReference type="Proteomes" id="UP000641646">
    <property type="component" value="Unassembled WGS sequence"/>
</dbReference>
<organism evidence="4 5">
    <name type="scientific">Aerosakkonema funiforme FACHB-1375</name>
    <dbReference type="NCBI Taxonomy" id="2949571"/>
    <lineage>
        <taxon>Bacteria</taxon>
        <taxon>Bacillati</taxon>
        <taxon>Cyanobacteriota</taxon>
        <taxon>Cyanophyceae</taxon>
        <taxon>Oscillatoriophycideae</taxon>
        <taxon>Aerosakkonematales</taxon>
        <taxon>Aerosakkonemataceae</taxon>
        <taxon>Aerosakkonema</taxon>
    </lineage>
</organism>
<dbReference type="InterPro" id="IPR027417">
    <property type="entry name" value="P-loop_NTPase"/>
</dbReference>
<dbReference type="InterPro" id="IPR030389">
    <property type="entry name" value="G_FEOB_dom"/>
</dbReference>
<dbReference type="GO" id="GO:0015093">
    <property type="term" value="F:ferrous iron transmembrane transporter activity"/>
    <property type="evidence" value="ECO:0007669"/>
    <property type="project" value="TreeGrafter"/>
</dbReference>
<evidence type="ECO:0000313" key="4">
    <source>
        <dbReference type="EMBL" id="MBD2184396.1"/>
    </source>
</evidence>
<dbReference type="GO" id="GO:0005886">
    <property type="term" value="C:plasma membrane"/>
    <property type="evidence" value="ECO:0007669"/>
    <property type="project" value="TreeGrafter"/>
</dbReference>
<evidence type="ECO:0000313" key="5">
    <source>
        <dbReference type="Proteomes" id="UP000641646"/>
    </source>
</evidence>
<evidence type="ECO:0000256" key="1">
    <source>
        <dbReference type="ARBA" id="ARBA00022741"/>
    </source>
</evidence>
<dbReference type="InterPro" id="IPR050860">
    <property type="entry name" value="FeoB_GTPase"/>
</dbReference>
<dbReference type="CDD" id="cd01879">
    <property type="entry name" value="FeoB"/>
    <property type="match status" value="1"/>
</dbReference>
<dbReference type="Gene3D" id="3.40.50.300">
    <property type="entry name" value="P-loop containing nucleotide triphosphate hydrolases"/>
    <property type="match status" value="1"/>
</dbReference>
<dbReference type="SUPFAM" id="SSF52540">
    <property type="entry name" value="P-loop containing nucleoside triphosphate hydrolases"/>
    <property type="match status" value="1"/>
</dbReference>
<protein>
    <submittedName>
        <fullName evidence="4">50S ribosome-binding GTPase</fullName>
    </submittedName>
</protein>
<dbReference type="Pfam" id="PF02421">
    <property type="entry name" value="FeoB_N"/>
    <property type="match status" value="1"/>
</dbReference>
<dbReference type="AlphaFoldDB" id="A0A926VIA0"/>
<evidence type="ECO:0000259" key="3">
    <source>
        <dbReference type="PROSITE" id="PS51711"/>
    </source>
</evidence>
<keyword evidence="1" id="KW-0547">Nucleotide-binding</keyword>
<dbReference type="InterPro" id="IPR005225">
    <property type="entry name" value="Small_GTP-bd"/>
</dbReference>
<dbReference type="EMBL" id="JACJPW010000081">
    <property type="protein sequence ID" value="MBD2184396.1"/>
    <property type="molecule type" value="Genomic_DNA"/>
</dbReference>
<dbReference type="PROSITE" id="PS51711">
    <property type="entry name" value="G_FEOB"/>
    <property type="match status" value="1"/>
</dbReference>
<keyword evidence="2" id="KW-0342">GTP-binding</keyword>
<dbReference type="PANTHER" id="PTHR43185">
    <property type="entry name" value="FERROUS IRON TRANSPORT PROTEIN B"/>
    <property type="match status" value="1"/>
</dbReference>
<sequence length="206" mass="22799">MECHKCVRNCGNTHQGKKRSFWKWRTKKEKSVESPKIPKVALVGTPNVGKSVLFNALTGTYVTVSNYPGTTVEVSRGETRIGDRFFAIVDTPGMYSLLPITEEEKVARDLLFAETVDLVIHVIDAKNLGRMLPLTFQLIEAGLSVLLAVNMMDEAQRLGIQINPARLEKELGIPVVTMAAAQNVGISVLKERVFEYVKSDCLSAAY</sequence>
<dbReference type="PRINTS" id="PR00326">
    <property type="entry name" value="GTP1OBG"/>
</dbReference>
<reference evidence="4" key="1">
    <citation type="journal article" date="2015" name="ISME J.">
        <title>Draft Genome Sequence of Streptomyces incarnatus NRRL8089, which Produces the Nucleoside Antibiotic Sinefungin.</title>
        <authorList>
            <person name="Oshima K."/>
            <person name="Hattori M."/>
            <person name="Shimizu H."/>
            <person name="Fukuda K."/>
            <person name="Nemoto M."/>
            <person name="Inagaki K."/>
            <person name="Tamura T."/>
        </authorList>
    </citation>
    <scope>NUCLEOTIDE SEQUENCE</scope>
    <source>
        <strain evidence="4">FACHB-1375</strain>
    </source>
</reference>
<dbReference type="RefSeq" id="WP_190470686.1">
    <property type="nucleotide sequence ID" value="NZ_JACJPW010000081.1"/>
</dbReference>